<gene>
    <name evidence="1" type="ORF">IAA86_03875</name>
</gene>
<organism evidence="1 2">
    <name type="scientific">Candidatus Galligastranaerophilus intestinavium</name>
    <dbReference type="NCBI Taxonomy" id="2840836"/>
    <lineage>
        <taxon>Bacteria</taxon>
        <taxon>Candidatus Galligastranaerophilus</taxon>
    </lineage>
</organism>
<reference evidence="1" key="2">
    <citation type="journal article" date="2021" name="PeerJ">
        <title>Extensive microbial diversity within the chicken gut microbiome revealed by metagenomics and culture.</title>
        <authorList>
            <person name="Gilroy R."/>
            <person name="Ravi A."/>
            <person name="Getino M."/>
            <person name="Pursley I."/>
            <person name="Horton D.L."/>
            <person name="Alikhan N.F."/>
            <person name="Baker D."/>
            <person name="Gharbi K."/>
            <person name="Hall N."/>
            <person name="Watson M."/>
            <person name="Adriaenssens E.M."/>
            <person name="Foster-Nyarko E."/>
            <person name="Jarju S."/>
            <person name="Secka A."/>
            <person name="Antonio M."/>
            <person name="Oren A."/>
            <person name="Chaudhuri R.R."/>
            <person name="La Ragione R."/>
            <person name="Hildebrand F."/>
            <person name="Pallen M.J."/>
        </authorList>
    </citation>
    <scope>NUCLEOTIDE SEQUENCE</scope>
    <source>
        <strain evidence="1">CHK152-2871</strain>
    </source>
</reference>
<name>A0A9D1FI45_9BACT</name>
<dbReference type="EMBL" id="DVJQ01000034">
    <property type="protein sequence ID" value="HIS74143.1"/>
    <property type="molecule type" value="Genomic_DNA"/>
</dbReference>
<sequence length="137" mass="16062">MKIKKSNIKILFAFIVLILGYFFTNGGEFVDNFKPVSNVCNKEMKEKDYVQKYCKGTIEYVLSDKTRIDCLTDEYAIEYDWAHKWAESIGQSLYYAHMTGKKPAVAIIMKCPEDEKYIKRIQLADERITIFKIKGYE</sequence>
<evidence type="ECO:0000313" key="1">
    <source>
        <dbReference type="EMBL" id="HIS74143.1"/>
    </source>
</evidence>
<accession>A0A9D1FI45</accession>
<dbReference type="Proteomes" id="UP000886865">
    <property type="component" value="Unassembled WGS sequence"/>
</dbReference>
<protein>
    <submittedName>
        <fullName evidence="1">Uncharacterized protein</fullName>
    </submittedName>
</protein>
<reference evidence="1" key="1">
    <citation type="submission" date="2020-10" db="EMBL/GenBank/DDBJ databases">
        <authorList>
            <person name="Gilroy R."/>
        </authorList>
    </citation>
    <scope>NUCLEOTIDE SEQUENCE</scope>
    <source>
        <strain evidence="1">CHK152-2871</strain>
    </source>
</reference>
<comment type="caution">
    <text evidence="1">The sequence shown here is derived from an EMBL/GenBank/DDBJ whole genome shotgun (WGS) entry which is preliminary data.</text>
</comment>
<dbReference type="AlphaFoldDB" id="A0A9D1FI45"/>
<proteinExistence type="predicted"/>
<evidence type="ECO:0000313" key="2">
    <source>
        <dbReference type="Proteomes" id="UP000886865"/>
    </source>
</evidence>